<keyword evidence="4 5" id="KW-0539">Nucleus</keyword>
<proteinExistence type="inferred from homology"/>
<reference evidence="7" key="1">
    <citation type="submission" date="2022-03" db="EMBL/GenBank/DDBJ databases">
        <authorList>
            <person name="Lindestad O."/>
        </authorList>
    </citation>
    <scope>NUCLEOTIDE SEQUENCE</scope>
</reference>
<sequence length="475" mass="54280">MLVTIQNHYPMLDNLNPKLYRPNKPGSGCGPPIARVCTIPAPPEGAIQLIGPFEELFVLDTKGNEVEIKEDVKPDIKPLSAKQQKRAKLAETPKCFEVLLPRSKVPDPNAKRNTVKKVGSRATDLSKLSEKRQLAKGILQRKLELMKKDKKLAVEKRKKAQSVRETYDKNIWEQDDLESKGIPETLVDDFISTEAQLHNVPITRRLRSKPPPPKTVVTRAAVEVPHPGVSYNPSFKEHQELLQEVVQHEQKMMKREAHLYRVTTGLFSKVTPKEKEENWREEMSAGLPQPHNPATDPDPEDEPADNEYKAVNPPVRNKKKDHKTRRKQKERLAEREVLKRKKIDKQKITDIYKLRKIQASVSKKEDLDAESRVKRTSKRLQHAATALPALNAHKTPVREPEFVDPKLLTGDLRKISGSGNLLRDRFQSLQRRGALAASKIMMTKRKKLKKYFKPGHKVTDQDVDNFLKRSAAKDH</sequence>
<dbReference type="InterPro" id="IPR011687">
    <property type="entry name" value="Nop53/GLTSCR2"/>
</dbReference>
<gene>
    <name evidence="7" type="primary">jg14468</name>
    <name evidence="7" type="ORF">PAEG_LOCUS19116</name>
</gene>
<dbReference type="PANTHER" id="PTHR14211:SF7">
    <property type="entry name" value="RIBOSOME BIOGENESIS PROTEIN NOP53"/>
    <property type="match status" value="1"/>
</dbReference>
<dbReference type="GO" id="GO:0005730">
    <property type="term" value="C:nucleolus"/>
    <property type="evidence" value="ECO:0007669"/>
    <property type="project" value="UniProtKB-SubCell"/>
</dbReference>
<dbReference type="AlphaFoldDB" id="A0A8S4RZU1"/>
<evidence type="ECO:0000256" key="2">
    <source>
        <dbReference type="ARBA" id="ARBA00018339"/>
    </source>
</evidence>
<dbReference type="Proteomes" id="UP000838756">
    <property type="component" value="Unassembled WGS sequence"/>
</dbReference>
<dbReference type="OrthoDB" id="5072at2759"/>
<dbReference type="GO" id="GO:0008097">
    <property type="term" value="F:5S rRNA binding"/>
    <property type="evidence" value="ECO:0007669"/>
    <property type="project" value="TreeGrafter"/>
</dbReference>
<accession>A0A8S4RZU1</accession>
<comment type="similarity">
    <text evidence="1 5">Belongs to the NOP53 family.</text>
</comment>
<feature type="compositionally biased region" description="Basic residues" evidence="6">
    <location>
        <begin position="316"/>
        <end position="329"/>
    </location>
</feature>
<dbReference type="PANTHER" id="PTHR14211">
    <property type="entry name" value="GLIOMA SUPPRESSOR CANDIDATE REGION GENE 2"/>
    <property type="match status" value="1"/>
</dbReference>
<dbReference type="GO" id="GO:0006364">
    <property type="term" value="P:rRNA processing"/>
    <property type="evidence" value="ECO:0007669"/>
    <property type="project" value="TreeGrafter"/>
</dbReference>
<dbReference type="Pfam" id="PF07767">
    <property type="entry name" value="Nop53"/>
    <property type="match status" value="1"/>
</dbReference>
<comment type="function">
    <text evidence="5">May play a role in ribosome biogenesis.</text>
</comment>
<dbReference type="EMBL" id="CAKXAJ010025707">
    <property type="protein sequence ID" value="CAH2242898.1"/>
    <property type="molecule type" value="Genomic_DNA"/>
</dbReference>
<comment type="caution">
    <text evidence="7">The sequence shown here is derived from an EMBL/GenBank/DDBJ whole genome shotgun (WGS) entry which is preliminary data.</text>
</comment>
<evidence type="ECO:0000313" key="8">
    <source>
        <dbReference type="Proteomes" id="UP000838756"/>
    </source>
</evidence>
<dbReference type="GO" id="GO:0000027">
    <property type="term" value="P:ribosomal large subunit assembly"/>
    <property type="evidence" value="ECO:0007669"/>
    <property type="project" value="UniProtKB-UniRule"/>
</dbReference>
<keyword evidence="3 5" id="KW-0690">Ribosome biogenesis</keyword>
<evidence type="ECO:0000256" key="4">
    <source>
        <dbReference type="ARBA" id="ARBA00023242"/>
    </source>
</evidence>
<evidence type="ECO:0000256" key="6">
    <source>
        <dbReference type="SAM" id="MobiDB-lite"/>
    </source>
</evidence>
<evidence type="ECO:0000256" key="1">
    <source>
        <dbReference type="ARBA" id="ARBA00008838"/>
    </source>
</evidence>
<name>A0A8S4RZU1_9NEOP</name>
<dbReference type="GO" id="GO:0005654">
    <property type="term" value="C:nucleoplasm"/>
    <property type="evidence" value="ECO:0007669"/>
    <property type="project" value="UniProtKB-SubCell"/>
</dbReference>
<evidence type="ECO:0000313" key="7">
    <source>
        <dbReference type="EMBL" id="CAH2242898.1"/>
    </source>
</evidence>
<keyword evidence="8" id="KW-1185">Reference proteome</keyword>
<dbReference type="PIRSF" id="PIRSF017302">
    <property type="entry name" value="Gltscr2"/>
    <property type="match status" value="1"/>
</dbReference>
<feature type="region of interest" description="Disordered" evidence="6">
    <location>
        <begin position="271"/>
        <end position="332"/>
    </location>
</feature>
<organism evidence="7 8">
    <name type="scientific">Pararge aegeria aegeria</name>
    <dbReference type="NCBI Taxonomy" id="348720"/>
    <lineage>
        <taxon>Eukaryota</taxon>
        <taxon>Metazoa</taxon>
        <taxon>Ecdysozoa</taxon>
        <taxon>Arthropoda</taxon>
        <taxon>Hexapoda</taxon>
        <taxon>Insecta</taxon>
        <taxon>Pterygota</taxon>
        <taxon>Neoptera</taxon>
        <taxon>Endopterygota</taxon>
        <taxon>Lepidoptera</taxon>
        <taxon>Glossata</taxon>
        <taxon>Ditrysia</taxon>
        <taxon>Papilionoidea</taxon>
        <taxon>Nymphalidae</taxon>
        <taxon>Satyrinae</taxon>
        <taxon>Satyrini</taxon>
        <taxon>Parargina</taxon>
        <taxon>Pararge</taxon>
    </lineage>
</organism>
<comment type="subcellular location">
    <subcellularLocation>
        <location evidence="5">Nucleus</location>
        <location evidence="5">Nucleolus</location>
    </subcellularLocation>
    <subcellularLocation>
        <location evidence="5">Nucleus</location>
        <location evidence="5">Nucleoplasm</location>
    </subcellularLocation>
</comment>
<protein>
    <recommendedName>
        <fullName evidence="2 5">Ribosome biogenesis protein NOP53</fullName>
    </recommendedName>
</protein>
<evidence type="ECO:0000256" key="3">
    <source>
        <dbReference type="ARBA" id="ARBA00022517"/>
    </source>
</evidence>
<evidence type="ECO:0000256" key="5">
    <source>
        <dbReference type="PIRNR" id="PIRNR017302"/>
    </source>
</evidence>
<feature type="compositionally biased region" description="Basic and acidic residues" evidence="6">
    <location>
        <begin position="271"/>
        <end position="283"/>
    </location>
</feature>